<dbReference type="PANTHER" id="PTHR36307">
    <property type="entry name" value="FLAGELLA BASAL BODY P-RING FORMATION PROTEIN FLGA"/>
    <property type="match status" value="1"/>
</dbReference>
<dbReference type="Gene3D" id="2.30.30.760">
    <property type="match status" value="1"/>
</dbReference>
<organism evidence="8 9">
    <name type="scientific">Anaerobiospirillum thomasii</name>
    <dbReference type="NCBI Taxonomy" id="179995"/>
    <lineage>
        <taxon>Bacteria</taxon>
        <taxon>Pseudomonadati</taxon>
        <taxon>Pseudomonadota</taxon>
        <taxon>Gammaproteobacteria</taxon>
        <taxon>Aeromonadales</taxon>
        <taxon>Succinivibrionaceae</taxon>
        <taxon>Anaerobiospirillum</taxon>
    </lineage>
</organism>
<dbReference type="Pfam" id="PF13144">
    <property type="entry name" value="ChapFlgA"/>
    <property type="match status" value="1"/>
</dbReference>
<gene>
    <name evidence="8" type="ORF">NCTC13093_00860</name>
</gene>
<evidence type="ECO:0000256" key="6">
    <source>
        <dbReference type="ARBA" id="ARBA00025643"/>
    </source>
</evidence>
<dbReference type="NCBIfam" id="TIGR03170">
    <property type="entry name" value="flgA_cterm"/>
    <property type="match status" value="1"/>
</dbReference>
<evidence type="ECO:0000259" key="7">
    <source>
        <dbReference type="SMART" id="SM00858"/>
    </source>
</evidence>
<keyword evidence="4" id="KW-0732">Signal</keyword>
<dbReference type="AlphaFoldDB" id="A0A2X0V6J5"/>
<evidence type="ECO:0000256" key="5">
    <source>
        <dbReference type="ARBA" id="ARBA00022764"/>
    </source>
</evidence>
<dbReference type="InterPro" id="IPR036732">
    <property type="entry name" value="AFP_Neu5c_C_sf"/>
</dbReference>
<feature type="domain" description="SAF" evidence="7">
    <location>
        <begin position="131"/>
        <end position="193"/>
    </location>
</feature>
<name>A0A2X0V6J5_9GAMM</name>
<evidence type="ECO:0000256" key="2">
    <source>
        <dbReference type="ARBA" id="ARBA00010474"/>
    </source>
</evidence>
<dbReference type="InterPro" id="IPR039246">
    <property type="entry name" value="Flagellar_FlgA"/>
</dbReference>
<keyword evidence="9" id="KW-1185">Reference proteome</keyword>
<evidence type="ECO:0000256" key="4">
    <source>
        <dbReference type="ARBA" id="ARBA00022729"/>
    </source>
</evidence>
<comment type="function">
    <text evidence="6">Involved in the assembly process of the P-ring formation. It may associate with FlgF on the rod constituting a structure essential for the P-ring assembly or may act as a modulator protein for the P-ring assembly.</text>
</comment>
<comment type="subcellular location">
    <subcellularLocation>
        <location evidence="1">Periplasm</location>
    </subcellularLocation>
</comment>
<keyword evidence="8" id="KW-0282">Flagellum</keyword>
<sequence>MYNKILHICITFYNEVTVLKPISTVLTAFLALNLLLCANTAIANVQDAKFYERVAEQYILAQFPPSDGSYKVEVNASKVDTDRDFGGRCEGYLTAELQGQSIKSTSTVKIICSRPGNPFTIFIPVKVERLVASIVAARNLSKGEIIAKNDLKAVFAPNNTTTKASISNPELLIGSRIKQNIKQGDMIKPQNFCVVCKGDSITLEAQSSGLSLKTTATALEDGFFNDTIRVKNNQSKKVLNAKVFAPGQARVVM</sequence>
<evidence type="ECO:0000256" key="1">
    <source>
        <dbReference type="ARBA" id="ARBA00004418"/>
    </source>
</evidence>
<reference evidence="8 9" key="1">
    <citation type="submission" date="2018-06" db="EMBL/GenBank/DDBJ databases">
        <authorList>
            <consortium name="Pathogen Informatics"/>
            <person name="Doyle S."/>
        </authorList>
    </citation>
    <scope>NUCLEOTIDE SEQUENCE [LARGE SCALE GENOMIC DNA]</scope>
    <source>
        <strain evidence="8 9">NCTC13093</strain>
    </source>
</reference>
<dbReference type="GO" id="GO:0042597">
    <property type="term" value="C:periplasmic space"/>
    <property type="evidence" value="ECO:0007669"/>
    <property type="project" value="UniProtKB-SubCell"/>
</dbReference>
<protein>
    <recommendedName>
        <fullName evidence="3">Flagella basal body P-ring formation protein FlgA</fullName>
    </recommendedName>
</protein>
<dbReference type="Gene3D" id="3.90.1210.10">
    <property type="entry name" value="Antifreeze-like/N-acetylneuraminic acid synthase C-terminal domain"/>
    <property type="match status" value="1"/>
</dbReference>
<evidence type="ECO:0000313" key="9">
    <source>
        <dbReference type="Proteomes" id="UP000250086"/>
    </source>
</evidence>
<dbReference type="Proteomes" id="UP000250086">
    <property type="component" value="Unassembled WGS sequence"/>
</dbReference>
<keyword evidence="8" id="KW-0966">Cell projection</keyword>
<dbReference type="PANTHER" id="PTHR36307:SF1">
    <property type="entry name" value="FLAGELLA BASAL BODY P-RING FORMATION PROTEIN FLGA"/>
    <property type="match status" value="1"/>
</dbReference>
<dbReference type="InterPro" id="IPR017585">
    <property type="entry name" value="SAF_FlgA"/>
</dbReference>
<comment type="similarity">
    <text evidence="2">Belongs to the FlgA family.</text>
</comment>
<keyword evidence="5" id="KW-0574">Periplasm</keyword>
<dbReference type="EMBL" id="UAPV01000001">
    <property type="protein sequence ID" value="SPT69483.1"/>
    <property type="molecule type" value="Genomic_DNA"/>
</dbReference>
<dbReference type="SMART" id="SM00858">
    <property type="entry name" value="SAF"/>
    <property type="match status" value="1"/>
</dbReference>
<evidence type="ECO:0000313" key="8">
    <source>
        <dbReference type="EMBL" id="SPT69483.1"/>
    </source>
</evidence>
<proteinExistence type="inferred from homology"/>
<dbReference type="GO" id="GO:0044780">
    <property type="term" value="P:bacterial-type flagellum assembly"/>
    <property type="evidence" value="ECO:0007669"/>
    <property type="project" value="InterPro"/>
</dbReference>
<accession>A0A2X0V6J5</accession>
<evidence type="ECO:0000256" key="3">
    <source>
        <dbReference type="ARBA" id="ARBA00014754"/>
    </source>
</evidence>
<dbReference type="InterPro" id="IPR013974">
    <property type="entry name" value="SAF"/>
</dbReference>
<keyword evidence="8" id="KW-0969">Cilium</keyword>
<dbReference type="CDD" id="cd11614">
    <property type="entry name" value="SAF_CpaB_FlgA_like"/>
    <property type="match status" value="1"/>
</dbReference>
<dbReference type="SUPFAM" id="SSF51269">
    <property type="entry name" value="AFP III-like domain"/>
    <property type="match status" value="1"/>
</dbReference>